<dbReference type="SMART" id="SM00020">
    <property type="entry name" value="Tryp_SPc"/>
    <property type="match status" value="1"/>
</dbReference>
<keyword evidence="1" id="KW-0645">Protease</keyword>
<evidence type="ECO:0000256" key="2">
    <source>
        <dbReference type="ARBA" id="ARBA00022801"/>
    </source>
</evidence>
<dbReference type="Gene3D" id="2.40.10.10">
    <property type="entry name" value="Trypsin-like serine proteases"/>
    <property type="match status" value="1"/>
</dbReference>
<dbReference type="Pfam" id="PF00089">
    <property type="entry name" value="Trypsin"/>
    <property type="match status" value="1"/>
</dbReference>
<keyword evidence="7" id="KW-1185">Reference proteome</keyword>
<evidence type="ECO:0000313" key="6">
    <source>
        <dbReference type="EMBL" id="KAI8042888.1"/>
    </source>
</evidence>
<proteinExistence type="predicted"/>
<dbReference type="PROSITE" id="PS50240">
    <property type="entry name" value="TRYPSIN_DOM"/>
    <property type="match status" value="1"/>
</dbReference>
<dbReference type="PROSITE" id="PS00134">
    <property type="entry name" value="TRYPSIN_HIS"/>
    <property type="match status" value="1"/>
</dbReference>
<sequence length="168" mass="19335">MVQLVCEQDKICSGSLITSRFVLSAAHCFSWVFREPSYVCDKVRLGQQNTDNSQNTQVIDIERKIIHPQFNVGETYKNDIALLRLSQEVQFSDYIKPICLFAHQQETSFVVASWRKTEDGKKSNRLQATSVDKVVRQLCNNYFWMDLDDESQICARSSYEGVCPGELH</sequence>
<dbReference type="FunFam" id="2.40.10.10:FF:000060">
    <property type="entry name" value="Acrosin"/>
    <property type="match status" value="1"/>
</dbReference>
<feature type="domain" description="Peptidase S1" evidence="5">
    <location>
        <begin position="1"/>
        <end position="168"/>
    </location>
</feature>
<keyword evidence="4" id="KW-1015">Disulfide bond</keyword>
<keyword evidence="3" id="KW-0720">Serine protease</keyword>
<gene>
    <name evidence="6" type="ORF">M5D96_004211</name>
</gene>
<dbReference type="PRINTS" id="PR00722">
    <property type="entry name" value="CHYMOTRYPSIN"/>
</dbReference>
<dbReference type="GO" id="GO:0006508">
    <property type="term" value="P:proteolysis"/>
    <property type="evidence" value="ECO:0007669"/>
    <property type="project" value="UniProtKB-KW"/>
</dbReference>
<dbReference type="InterPro" id="IPR043504">
    <property type="entry name" value="Peptidase_S1_PA_chymotrypsin"/>
</dbReference>
<dbReference type="EMBL" id="JAMKOV010000002">
    <property type="protein sequence ID" value="KAI8042888.1"/>
    <property type="molecule type" value="Genomic_DNA"/>
</dbReference>
<evidence type="ECO:0000259" key="5">
    <source>
        <dbReference type="PROSITE" id="PS50240"/>
    </source>
</evidence>
<dbReference type="CDD" id="cd00190">
    <property type="entry name" value="Tryp_SPc"/>
    <property type="match status" value="1"/>
</dbReference>
<dbReference type="GO" id="GO:0004252">
    <property type="term" value="F:serine-type endopeptidase activity"/>
    <property type="evidence" value="ECO:0007669"/>
    <property type="project" value="InterPro"/>
</dbReference>
<evidence type="ECO:0000256" key="4">
    <source>
        <dbReference type="ARBA" id="ARBA00023157"/>
    </source>
</evidence>
<keyword evidence="2" id="KW-0378">Hydrolase</keyword>
<evidence type="ECO:0000256" key="1">
    <source>
        <dbReference type="ARBA" id="ARBA00022670"/>
    </source>
</evidence>
<dbReference type="AlphaFoldDB" id="A0A9P9YTL0"/>
<dbReference type="InterPro" id="IPR009003">
    <property type="entry name" value="Peptidase_S1_PA"/>
</dbReference>
<accession>A0A9P9YTL0</accession>
<dbReference type="Proteomes" id="UP001059596">
    <property type="component" value="Unassembled WGS sequence"/>
</dbReference>
<evidence type="ECO:0000313" key="7">
    <source>
        <dbReference type="Proteomes" id="UP001059596"/>
    </source>
</evidence>
<dbReference type="InterPro" id="IPR018114">
    <property type="entry name" value="TRYPSIN_HIS"/>
</dbReference>
<comment type="caution">
    <text evidence="6">The sequence shown here is derived from an EMBL/GenBank/DDBJ whole genome shotgun (WGS) entry which is preliminary data.</text>
</comment>
<evidence type="ECO:0000256" key="3">
    <source>
        <dbReference type="ARBA" id="ARBA00022825"/>
    </source>
</evidence>
<reference evidence="6" key="1">
    <citation type="journal article" date="2023" name="Genome Biol. Evol.">
        <title>Long-read-based Genome Assembly of Drosophila gunungcola Reveals Fewer Chemosensory Genes in Flower-breeding Species.</title>
        <authorList>
            <person name="Negi A."/>
            <person name="Liao B.Y."/>
            <person name="Yeh S.D."/>
        </authorList>
    </citation>
    <scope>NUCLEOTIDE SEQUENCE</scope>
    <source>
        <strain evidence="6">Sukarami</strain>
    </source>
</reference>
<dbReference type="PANTHER" id="PTHR24252">
    <property type="entry name" value="ACROSIN-RELATED"/>
    <property type="match status" value="1"/>
</dbReference>
<dbReference type="SUPFAM" id="SSF50494">
    <property type="entry name" value="Trypsin-like serine proteases"/>
    <property type="match status" value="1"/>
</dbReference>
<dbReference type="PANTHER" id="PTHR24252:SF8">
    <property type="entry name" value="ACROSIN"/>
    <property type="match status" value="1"/>
</dbReference>
<dbReference type="InterPro" id="IPR001314">
    <property type="entry name" value="Peptidase_S1A"/>
</dbReference>
<protein>
    <recommendedName>
        <fullName evidence="5">Peptidase S1 domain-containing protein</fullName>
    </recommendedName>
</protein>
<dbReference type="OrthoDB" id="547031at2759"/>
<dbReference type="InterPro" id="IPR001254">
    <property type="entry name" value="Trypsin_dom"/>
</dbReference>
<name>A0A9P9YTL0_9MUSC</name>
<organism evidence="6 7">
    <name type="scientific">Drosophila gunungcola</name>
    <name type="common">fruit fly</name>
    <dbReference type="NCBI Taxonomy" id="103775"/>
    <lineage>
        <taxon>Eukaryota</taxon>
        <taxon>Metazoa</taxon>
        <taxon>Ecdysozoa</taxon>
        <taxon>Arthropoda</taxon>
        <taxon>Hexapoda</taxon>
        <taxon>Insecta</taxon>
        <taxon>Pterygota</taxon>
        <taxon>Neoptera</taxon>
        <taxon>Endopterygota</taxon>
        <taxon>Diptera</taxon>
        <taxon>Brachycera</taxon>
        <taxon>Muscomorpha</taxon>
        <taxon>Ephydroidea</taxon>
        <taxon>Drosophilidae</taxon>
        <taxon>Drosophila</taxon>
        <taxon>Sophophora</taxon>
    </lineage>
</organism>